<comment type="caution">
    <text evidence="1">The sequence shown here is derived from an EMBL/GenBank/DDBJ whole genome shotgun (WGS) entry which is preliminary data.</text>
</comment>
<sequence>MVESITVKLGRHLHARSHKRHQDEGVCSQFCKDLYMLLADSAILYLKEHDHMKQTLGDQLRQRKLDDKLAAQMEGGE</sequence>
<evidence type="ECO:0000313" key="1">
    <source>
        <dbReference type="EMBL" id="KKK96264.1"/>
    </source>
</evidence>
<accession>A0A0F9C137</accession>
<dbReference type="EMBL" id="LAZR01046557">
    <property type="protein sequence ID" value="KKK96264.1"/>
    <property type="molecule type" value="Genomic_DNA"/>
</dbReference>
<organism evidence="1">
    <name type="scientific">marine sediment metagenome</name>
    <dbReference type="NCBI Taxonomy" id="412755"/>
    <lineage>
        <taxon>unclassified sequences</taxon>
        <taxon>metagenomes</taxon>
        <taxon>ecological metagenomes</taxon>
    </lineage>
</organism>
<name>A0A0F9C137_9ZZZZ</name>
<dbReference type="AlphaFoldDB" id="A0A0F9C137"/>
<proteinExistence type="predicted"/>
<protein>
    <submittedName>
        <fullName evidence="1">Uncharacterized protein</fullName>
    </submittedName>
</protein>
<gene>
    <name evidence="1" type="ORF">LCGC14_2664490</name>
</gene>
<reference evidence="1" key="1">
    <citation type="journal article" date="2015" name="Nature">
        <title>Complex archaea that bridge the gap between prokaryotes and eukaryotes.</title>
        <authorList>
            <person name="Spang A."/>
            <person name="Saw J.H."/>
            <person name="Jorgensen S.L."/>
            <person name="Zaremba-Niedzwiedzka K."/>
            <person name="Martijn J."/>
            <person name="Lind A.E."/>
            <person name="van Eijk R."/>
            <person name="Schleper C."/>
            <person name="Guy L."/>
            <person name="Ettema T.J."/>
        </authorList>
    </citation>
    <scope>NUCLEOTIDE SEQUENCE</scope>
</reference>